<comment type="similarity">
    <text evidence="1">Belongs to the 4-hydroxybenzoyl-CoA thioesterase family.</text>
</comment>
<keyword evidence="5" id="KW-1185">Reference proteome</keyword>
<dbReference type="NCBIfam" id="TIGR00051">
    <property type="entry name" value="YbgC/FadM family acyl-CoA thioesterase"/>
    <property type="match status" value="1"/>
</dbReference>
<proteinExistence type="inferred from homology"/>
<dbReference type="PROSITE" id="PS01328">
    <property type="entry name" value="4HBCOA_THIOESTERASE"/>
    <property type="match status" value="1"/>
</dbReference>
<organism evidence="4 5">
    <name type="scientific">Roseibium aquae</name>
    <dbReference type="NCBI Taxonomy" id="1323746"/>
    <lineage>
        <taxon>Bacteria</taxon>
        <taxon>Pseudomonadati</taxon>
        <taxon>Pseudomonadota</taxon>
        <taxon>Alphaproteobacteria</taxon>
        <taxon>Hyphomicrobiales</taxon>
        <taxon>Stappiaceae</taxon>
        <taxon>Roseibium</taxon>
    </lineage>
</organism>
<dbReference type="PANTHER" id="PTHR31793:SF37">
    <property type="entry name" value="ACYL-COA THIOESTER HYDROLASE YBGC"/>
    <property type="match status" value="1"/>
</dbReference>
<dbReference type="AlphaFoldDB" id="A0A916T5L5"/>
<sequence length="156" mass="17238">MDWPDLAGRLNGQTHELPVRVYYEDTDFTGIVYHGSYVRFFERGRSDLLRLAGINHADLRDGGRDGPALAFAVRRLNLDFLKTATIDDLLIVRTIVREHRGARIRLDQSIWRGDDLSVKADVEVAVITSAGRPTRLPSPAAGKLASLVSAGDLDQG</sequence>
<dbReference type="InterPro" id="IPR050563">
    <property type="entry name" value="4-hydroxybenzoyl-CoA_TE"/>
</dbReference>
<dbReference type="FunFam" id="3.10.129.10:FF:000004">
    <property type="entry name" value="Tol-pal system-associated acyl-CoA thioesterase"/>
    <property type="match status" value="1"/>
</dbReference>
<dbReference type="InterPro" id="IPR006683">
    <property type="entry name" value="Thioestr_dom"/>
</dbReference>
<evidence type="ECO:0000256" key="2">
    <source>
        <dbReference type="ARBA" id="ARBA00022801"/>
    </source>
</evidence>
<evidence type="ECO:0000313" key="5">
    <source>
        <dbReference type="Proteomes" id="UP000605148"/>
    </source>
</evidence>
<keyword evidence="2" id="KW-0378">Hydrolase</keyword>
<dbReference type="Pfam" id="PF03061">
    <property type="entry name" value="4HBT"/>
    <property type="match status" value="1"/>
</dbReference>
<dbReference type="GO" id="GO:0047617">
    <property type="term" value="F:fatty acyl-CoA hydrolase activity"/>
    <property type="evidence" value="ECO:0007669"/>
    <property type="project" value="TreeGrafter"/>
</dbReference>
<gene>
    <name evidence="4" type="ORF">GCM10011316_01160</name>
</gene>
<dbReference type="PANTHER" id="PTHR31793">
    <property type="entry name" value="4-HYDROXYBENZOYL-COA THIOESTERASE FAMILY MEMBER"/>
    <property type="match status" value="1"/>
</dbReference>
<dbReference type="Proteomes" id="UP000605148">
    <property type="component" value="Unassembled WGS sequence"/>
</dbReference>
<evidence type="ECO:0000313" key="4">
    <source>
        <dbReference type="EMBL" id="GGB32835.1"/>
    </source>
</evidence>
<dbReference type="PIRSF" id="PIRSF003230">
    <property type="entry name" value="YbgC"/>
    <property type="match status" value="1"/>
</dbReference>
<dbReference type="RefSeq" id="WP_206668285.1">
    <property type="nucleotide sequence ID" value="NZ_BMFA01000001.1"/>
</dbReference>
<reference evidence="4" key="2">
    <citation type="submission" date="2020-09" db="EMBL/GenBank/DDBJ databases">
        <authorList>
            <person name="Sun Q."/>
            <person name="Zhou Y."/>
        </authorList>
    </citation>
    <scope>NUCLEOTIDE SEQUENCE</scope>
    <source>
        <strain evidence="4">CGMCC 1.12426</strain>
    </source>
</reference>
<dbReference type="SUPFAM" id="SSF54637">
    <property type="entry name" value="Thioesterase/thiol ester dehydrase-isomerase"/>
    <property type="match status" value="1"/>
</dbReference>
<dbReference type="InterPro" id="IPR008272">
    <property type="entry name" value="HB-CoA_thioesterase_AS"/>
</dbReference>
<comment type="caution">
    <text evidence="4">The sequence shown here is derived from an EMBL/GenBank/DDBJ whole genome shotgun (WGS) entry which is preliminary data.</text>
</comment>
<evidence type="ECO:0000256" key="1">
    <source>
        <dbReference type="ARBA" id="ARBA00005953"/>
    </source>
</evidence>
<dbReference type="Gene3D" id="3.10.129.10">
    <property type="entry name" value="Hotdog Thioesterase"/>
    <property type="match status" value="1"/>
</dbReference>
<dbReference type="CDD" id="cd00586">
    <property type="entry name" value="4HBT"/>
    <property type="match status" value="1"/>
</dbReference>
<dbReference type="InterPro" id="IPR006684">
    <property type="entry name" value="YbgC/YbaW"/>
</dbReference>
<reference evidence="4" key="1">
    <citation type="journal article" date="2014" name="Int. J. Syst. Evol. Microbiol.">
        <title>Complete genome sequence of Corynebacterium casei LMG S-19264T (=DSM 44701T), isolated from a smear-ripened cheese.</title>
        <authorList>
            <consortium name="US DOE Joint Genome Institute (JGI-PGF)"/>
            <person name="Walter F."/>
            <person name="Albersmeier A."/>
            <person name="Kalinowski J."/>
            <person name="Ruckert C."/>
        </authorList>
    </citation>
    <scope>NUCLEOTIDE SEQUENCE</scope>
    <source>
        <strain evidence="4">CGMCC 1.12426</strain>
    </source>
</reference>
<name>A0A916T5L5_9HYPH</name>
<dbReference type="InterPro" id="IPR029069">
    <property type="entry name" value="HotDog_dom_sf"/>
</dbReference>
<protein>
    <submittedName>
        <fullName evidence="4">Tol-pal system-associated acyl-CoA thioesterase</fullName>
    </submittedName>
</protein>
<dbReference type="EMBL" id="BMFA01000001">
    <property type="protein sequence ID" value="GGB32835.1"/>
    <property type="molecule type" value="Genomic_DNA"/>
</dbReference>
<evidence type="ECO:0000259" key="3">
    <source>
        <dbReference type="Pfam" id="PF03061"/>
    </source>
</evidence>
<accession>A0A916T5L5</accession>
<feature type="domain" description="Thioesterase" evidence="3">
    <location>
        <begin position="30"/>
        <end position="117"/>
    </location>
</feature>